<accession>A0A367Z7G3</accession>
<name>A0A367Z7G3_9BACT</name>
<sequence length="95" mass="9311">MTLVATTGSSNLSTTGAEVATEVAPEAGRNETSTGGVRSSGAITGHPVERVTRMPPASATATTNDTQPAFGGVPETTPVAGSMASQAGAVASDHR</sequence>
<organism evidence="2 3">
    <name type="scientific">Candidatus Ozemobacter sibiricus</name>
    <dbReference type="NCBI Taxonomy" id="2268124"/>
    <lineage>
        <taxon>Bacteria</taxon>
        <taxon>Candidatus Ozemobacteria</taxon>
        <taxon>Candidatus Ozemobacterales</taxon>
        <taxon>Candidatus Ozemobacteraceae</taxon>
        <taxon>Candidatus Ozemobacter</taxon>
    </lineage>
</organism>
<evidence type="ECO:0000313" key="2">
    <source>
        <dbReference type="EMBL" id="RCK74080.1"/>
    </source>
</evidence>
<dbReference type="Proteomes" id="UP000252355">
    <property type="component" value="Unassembled WGS sequence"/>
</dbReference>
<evidence type="ECO:0000256" key="1">
    <source>
        <dbReference type="SAM" id="MobiDB-lite"/>
    </source>
</evidence>
<protein>
    <submittedName>
        <fullName evidence="2">Uncharacterized protein</fullName>
    </submittedName>
</protein>
<proteinExistence type="predicted"/>
<evidence type="ECO:0000313" key="3">
    <source>
        <dbReference type="Proteomes" id="UP000252355"/>
    </source>
</evidence>
<gene>
    <name evidence="2" type="ORF">OZSIB_1071</name>
</gene>
<feature type="compositionally biased region" description="Polar residues" evidence="1">
    <location>
        <begin position="1"/>
        <end position="16"/>
    </location>
</feature>
<dbReference type="AlphaFoldDB" id="A0A367Z7G3"/>
<feature type="region of interest" description="Disordered" evidence="1">
    <location>
        <begin position="1"/>
        <end position="95"/>
    </location>
</feature>
<comment type="caution">
    <text evidence="2">The sequence shown here is derived from an EMBL/GenBank/DDBJ whole genome shotgun (WGS) entry which is preliminary data.</text>
</comment>
<reference evidence="2 3" key="1">
    <citation type="submission" date="2018-05" db="EMBL/GenBank/DDBJ databases">
        <title>A metagenomic window into the 2 km-deep terrestrial subsurface aquifer revealed taxonomically and functionally diverse microbial community comprising novel uncultured bacterial lineages.</title>
        <authorList>
            <person name="Kadnikov V.V."/>
            <person name="Mardanov A.V."/>
            <person name="Beletsky A.V."/>
            <person name="Banks D."/>
            <person name="Pimenov N.V."/>
            <person name="Frank Y.A."/>
            <person name="Karnachuk O.V."/>
            <person name="Ravin N.V."/>
        </authorList>
    </citation>
    <scope>NUCLEOTIDE SEQUENCE [LARGE SCALE GENOMIC DNA]</scope>
    <source>
        <strain evidence="2">BY5</strain>
    </source>
</reference>
<dbReference type="EMBL" id="QOQW01000046">
    <property type="protein sequence ID" value="RCK74080.1"/>
    <property type="molecule type" value="Genomic_DNA"/>
</dbReference>